<reference evidence="6" key="1">
    <citation type="journal article" date="2021" name="PeerJ">
        <title>Extensive microbial diversity within the chicken gut microbiome revealed by metagenomics and culture.</title>
        <authorList>
            <person name="Gilroy R."/>
            <person name="Ravi A."/>
            <person name="Getino M."/>
            <person name="Pursley I."/>
            <person name="Horton D.L."/>
            <person name="Alikhan N.F."/>
            <person name="Baker D."/>
            <person name="Gharbi K."/>
            <person name="Hall N."/>
            <person name="Watson M."/>
            <person name="Adriaenssens E.M."/>
            <person name="Foster-Nyarko E."/>
            <person name="Jarju S."/>
            <person name="Secka A."/>
            <person name="Antonio M."/>
            <person name="Oren A."/>
            <person name="Chaudhuri R.R."/>
            <person name="La Ragione R."/>
            <person name="Hildebrand F."/>
            <person name="Pallen M.J."/>
        </authorList>
    </citation>
    <scope>NUCLEOTIDE SEQUENCE</scope>
    <source>
        <strain evidence="6">5790</strain>
    </source>
</reference>
<dbReference type="GO" id="GO:0000160">
    <property type="term" value="P:phosphorelay signal transduction system"/>
    <property type="evidence" value="ECO:0007669"/>
    <property type="project" value="InterPro"/>
</dbReference>
<dbReference type="PROSITE" id="PS50110">
    <property type="entry name" value="RESPONSE_REGULATORY"/>
    <property type="match status" value="1"/>
</dbReference>
<evidence type="ECO:0000256" key="4">
    <source>
        <dbReference type="PROSITE-ProRule" id="PRU00169"/>
    </source>
</evidence>
<proteinExistence type="predicted"/>
<name>A0A9D1PS03_9FIRM</name>
<comment type="function">
    <text evidence="3">May play the central regulatory role in sporulation. It may be an element of the effector pathway responsible for the activation of sporulation genes in response to nutritional stress. Spo0A may act in concert with spo0H (a sigma factor) to control the expression of some genes that are critical to the sporulation process.</text>
</comment>
<dbReference type="Proteomes" id="UP000824162">
    <property type="component" value="Unassembled WGS sequence"/>
</dbReference>
<dbReference type="InterPro" id="IPR050595">
    <property type="entry name" value="Bact_response_regulator"/>
</dbReference>
<dbReference type="SUPFAM" id="SSF52172">
    <property type="entry name" value="CheY-like"/>
    <property type="match status" value="1"/>
</dbReference>
<dbReference type="Pfam" id="PF00072">
    <property type="entry name" value="Response_reg"/>
    <property type="match status" value="1"/>
</dbReference>
<evidence type="ECO:0000256" key="1">
    <source>
        <dbReference type="ARBA" id="ARBA00018672"/>
    </source>
</evidence>
<protein>
    <recommendedName>
        <fullName evidence="1">Stage 0 sporulation protein A homolog</fullName>
    </recommendedName>
</protein>
<dbReference type="PANTHER" id="PTHR44591:SF3">
    <property type="entry name" value="RESPONSE REGULATORY DOMAIN-CONTAINING PROTEIN"/>
    <property type="match status" value="1"/>
</dbReference>
<organism evidence="6 7">
    <name type="scientific">Candidatus Monoglobus merdigallinarum</name>
    <dbReference type="NCBI Taxonomy" id="2838698"/>
    <lineage>
        <taxon>Bacteria</taxon>
        <taxon>Bacillati</taxon>
        <taxon>Bacillota</taxon>
        <taxon>Clostridia</taxon>
        <taxon>Monoglobales</taxon>
        <taxon>Monoglobaceae</taxon>
        <taxon>Monoglobus</taxon>
    </lineage>
</organism>
<gene>
    <name evidence="6" type="ORF">H9900_03335</name>
</gene>
<evidence type="ECO:0000313" key="6">
    <source>
        <dbReference type="EMBL" id="HIV85825.1"/>
    </source>
</evidence>
<evidence type="ECO:0000313" key="7">
    <source>
        <dbReference type="Proteomes" id="UP000824162"/>
    </source>
</evidence>
<accession>A0A9D1PS03</accession>
<evidence type="ECO:0000256" key="3">
    <source>
        <dbReference type="ARBA" id="ARBA00024867"/>
    </source>
</evidence>
<dbReference type="EMBL" id="DXIJ01000065">
    <property type="protein sequence ID" value="HIV85825.1"/>
    <property type="molecule type" value="Genomic_DNA"/>
</dbReference>
<comment type="caution">
    <text evidence="6">The sequence shown here is derived from an EMBL/GenBank/DDBJ whole genome shotgun (WGS) entry which is preliminary data.</text>
</comment>
<feature type="non-terminal residue" evidence="6">
    <location>
        <position position="143"/>
    </location>
</feature>
<feature type="modified residue" description="4-aspartylphosphate" evidence="4">
    <location>
        <position position="56"/>
    </location>
</feature>
<dbReference type="SMART" id="SM00448">
    <property type="entry name" value="REC"/>
    <property type="match status" value="1"/>
</dbReference>
<evidence type="ECO:0000256" key="2">
    <source>
        <dbReference type="ARBA" id="ARBA00022553"/>
    </source>
</evidence>
<dbReference type="PANTHER" id="PTHR44591">
    <property type="entry name" value="STRESS RESPONSE REGULATOR PROTEIN 1"/>
    <property type="match status" value="1"/>
</dbReference>
<dbReference type="InterPro" id="IPR001789">
    <property type="entry name" value="Sig_transdc_resp-reg_receiver"/>
</dbReference>
<keyword evidence="2 4" id="KW-0597">Phosphoprotein</keyword>
<feature type="domain" description="Response regulatory" evidence="5">
    <location>
        <begin position="2"/>
        <end position="119"/>
    </location>
</feature>
<dbReference type="InterPro" id="IPR011006">
    <property type="entry name" value="CheY-like_superfamily"/>
</dbReference>
<dbReference type="AlphaFoldDB" id="A0A9D1PS03"/>
<dbReference type="Gene3D" id="3.40.50.2300">
    <property type="match status" value="1"/>
</dbReference>
<sequence length="143" mass="16950">MRIAICDDNLDYIKTFEKYLSDIETPNLEYEIFHGGEELLRVYESGRADYDALFLDMEMDGLSGIDAANKIRETDRHVIIVFVTNHTKYMRESFRCAPFRFLVKPLTKDELNETLRAVFQKISEEKTTFVFTENRNRIRIYSE</sequence>
<evidence type="ECO:0000259" key="5">
    <source>
        <dbReference type="PROSITE" id="PS50110"/>
    </source>
</evidence>
<reference evidence="6" key="2">
    <citation type="submission" date="2021-04" db="EMBL/GenBank/DDBJ databases">
        <authorList>
            <person name="Gilroy R."/>
        </authorList>
    </citation>
    <scope>NUCLEOTIDE SEQUENCE</scope>
    <source>
        <strain evidence="6">5790</strain>
    </source>
</reference>